<dbReference type="Proteomes" id="UP000195991">
    <property type="component" value="Unassembled WGS sequence"/>
</dbReference>
<evidence type="ECO:0000313" key="2">
    <source>
        <dbReference type="Proteomes" id="UP000195991"/>
    </source>
</evidence>
<sequence>MRAVKLPSQNLAGAKKLGGSWAAYKCPIGEG</sequence>
<name>A0A1C4F288_BACTU</name>
<proteinExistence type="predicted"/>
<accession>A0A1C4F288</accession>
<evidence type="ECO:0000313" key="1">
    <source>
        <dbReference type="EMBL" id="SCC49954.1"/>
    </source>
</evidence>
<dbReference type="AlphaFoldDB" id="A0A1C4F288"/>
<reference evidence="1 2" key="1">
    <citation type="submission" date="2016-08" db="EMBL/GenBank/DDBJ databases">
        <authorList>
            <person name="Seilhamer J.J."/>
        </authorList>
    </citation>
    <scope>NUCLEOTIDE SEQUENCE [LARGE SCALE GENOMIC DNA]</scope>
    <source>
        <strain evidence="1 2">IEBC_T61001</strain>
    </source>
</reference>
<protein>
    <submittedName>
        <fullName evidence="1">Uncharacterized protein</fullName>
    </submittedName>
</protein>
<dbReference type="EMBL" id="FMBI01000034">
    <property type="protein sequence ID" value="SCC49954.1"/>
    <property type="molecule type" value="Genomic_DNA"/>
</dbReference>
<organism evidence="1 2">
    <name type="scientific">Bacillus thuringiensis</name>
    <dbReference type="NCBI Taxonomy" id="1428"/>
    <lineage>
        <taxon>Bacteria</taxon>
        <taxon>Bacillati</taxon>
        <taxon>Bacillota</taxon>
        <taxon>Bacilli</taxon>
        <taxon>Bacillales</taxon>
        <taxon>Bacillaceae</taxon>
        <taxon>Bacillus</taxon>
        <taxon>Bacillus cereus group</taxon>
    </lineage>
</organism>
<gene>
    <name evidence="1" type="ORF">BTT61001_03856</name>
</gene>